<proteinExistence type="predicted"/>
<sequence>MKSGVTLATDHLITVVFLSQDLQSGFNDSSTKTEHQVKGGLFLNVVVGQSSSIFQLFSGKDQSLLVGRDSLLVLDLSLDIFNSVTGLNLKGDGLPCQGFDKDLHDCVCSLLFLRKKDFSSRESNFQRIEVAKRRKI</sequence>
<organism evidence="1">
    <name type="scientific">Cacopsylla melanoneura</name>
    <dbReference type="NCBI Taxonomy" id="428564"/>
    <lineage>
        <taxon>Eukaryota</taxon>
        <taxon>Metazoa</taxon>
        <taxon>Ecdysozoa</taxon>
        <taxon>Arthropoda</taxon>
        <taxon>Hexapoda</taxon>
        <taxon>Insecta</taxon>
        <taxon>Pterygota</taxon>
        <taxon>Neoptera</taxon>
        <taxon>Paraneoptera</taxon>
        <taxon>Hemiptera</taxon>
        <taxon>Sternorrhyncha</taxon>
        <taxon>Psylloidea</taxon>
        <taxon>Psyllidae</taxon>
        <taxon>Psyllinae</taxon>
        <taxon>Cacopsylla</taxon>
    </lineage>
</organism>
<dbReference type="AlphaFoldDB" id="A0A8D9FKS3"/>
<name>A0A8D9FKS3_9HEMI</name>
<reference evidence="1" key="1">
    <citation type="submission" date="2021-05" db="EMBL/GenBank/DDBJ databases">
        <authorList>
            <person name="Alioto T."/>
            <person name="Alioto T."/>
            <person name="Gomez Garrido J."/>
        </authorList>
    </citation>
    <scope>NUCLEOTIDE SEQUENCE</scope>
</reference>
<protein>
    <submittedName>
        <fullName evidence="1">Uncharacterized protein</fullName>
    </submittedName>
</protein>
<dbReference type="EMBL" id="HBUF01680773">
    <property type="protein sequence ID" value="CAG6792285.1"/>
    <property type="molecule type" value="Transcribed_RNA"/>
</dbReference>
<accession>A0A8D9FKS3</accession>
<dbReference type="EMBL" id="HBUF01680772">
    <property type="protein sequence ID" value="CAG6792283.1"/>
    <property type="molecule type" value="Transcribed_RNA"/>
</dbReference>
<evidence type="ECO:0000313" key="1">
    <source>
        <dbReference type="EMBL" id="CAG6792285.1"/>
    </source>
</evidence>